<gene>
    <name evidence="2" type="ORF">Sangu_2722200</name>
</gene>
<comment type="caution">
    <text evidence="2">The sequence shown here is derived from an EMBL/GenBank/DDBJ whole genome shotgun (WGS) entry which is preliminary data.</text>
</comment>
<dbReference type="AlphaFoldDB" id="A0AAW2IZ66"/>
<organism evidence="2">
    <name type="scientific">Sesamum angustifolium</name>
    <dbReference type="NCBI Taxonomy" id="2727405"/>
    <lineage>
        <taxon>Eukaryota</taxon>
        <taxon>Viridiplantae</taxon>
        <taxon>Streptophyta</taxon>
        <taxon>Embryophyta</taxon>
        <taxon>Tracheophyta</taxon>
        <taxon>Spermatophyta</taxon>
        <taxon>Magnoliopsida</taxon>
        <taxon>eudicotyledons</taxon>
        <taxon>Gunneridae</taxon>
        <taxon>Pentapetalae</taxon>
        <taxon>asterids</taxon>
        <taxon>lamiids</taxon>
        <taxon>Lamiales</taxon>
        <taxon>Pedaliaceae</taxon>
        <taxon>Sesamum</taxon>
    </lineage>
</organism>
<feature type="compositionally biased region" description="Low complexity" evidence="1">
    <location>
        <begin position="44"/>
        <end position="55"/>
    </location>
</feature>
<accession>A0AAW2IZ66</accession>
<evidence type="ECO:0000313" key="2">
    <source>
        <dbReference type="EMBL" id="KAL0286733.1"/>
    </source>
</evidence>
<reference evidence="2" key="1">
    <citation type="submission" date="2020-06" db="EMBL/GenBank/DDBJ databases">
        <authorList>
            <person name="Li T."/>
            <person name="Hu X."/>
            <person name="Zhang T."/>
            <person name="Song X."/>
            <person name="Zhang H."/>
            <person name="Dai N."/>
            <person name="Sheng W."/>
            <person name="Hou X."/>
            <person name="Wei L."/>
        </authorList>
    </citation>
    <scope>NUCLEOTIDE SEQUENCE</scope>
    <source>
        <strain evidence="2">G01</strain>
        <tissue evidence="2">Leaf</tissue>
    </source>
</reference>
<protein>
    <submittedName>
        <fullName evidence="2">Uncharacterized protein</fullName>
    </submittedName>
</protein>
<proteinExistence type="predicted"/>
<sequence>MSVYANIRVPDVVNMFNQLLQDKALSENKVLEVCSSAKRPLAKSPPSTLTSSVSTKDPKGRHQVDPLSTPAKRAKGSVGSLAPFAFKLALRAGTPRHED</sequence>
<name>A0AAW2IZ66_9LAMI</name>
<reference evidence="2" key="2">
    <citation type="journal article" date="2024" name="Plant">
        <title>Genomic evolution and insights into agronomic trait innovations of Sesamum species.</title>
        <authorList>
            <person name="Miao H."/>
            <person name="Wang L."/>
            <person name="Qu L."/>
            <person name="Liu H."/>
            <person name="Sun Y."/>
            <person name="Le M."/>
            <person name="Wang Q."/>
            <person name="Wei S."/>
            <person name="Zheng Y."/>
            <person name="Lin W."/>
            <person name="Duan Y."/>
            <person name="Cao H."/>
            <person name="Xiong S."/>
            <person name="Wang X."/>
            <person name="Wei L."/>
            <person name="Li C."/>
            <person name="Ma Q."/>
            <person name="Ju M."/>
            <person name="Zhao R."/>
            <person name="Li G."/>
            <person name="Mu C."/>
            <person name="Tian Q."/>
            <person name="Mei H."/>
            <person name="Zhang T."/>
            <person name="Gao T."/>
            <person name="Zhang H."/>
        </authorList>
    </citation>
    <scope>NUCLEOTIDE SEQUENCE</scope>
    <source>
        <strain evidence="2">G01</strain>
    </source>
</reference>
<feature type="region of interest" description="Disordered" evidence="1">
    <location>
        <begin position="37"/>
        <end position="76"/>
    </location>
</feature>
<evidence type="ECO:0000256" key="1">
    <source>
        <dbReference type="SAM" id="MobiDB-lite"/>
    </source>
</evidence>
<dbReference type="EMBL" id="JACGWK010001520">
    <property type="protein sequence ID" value="KAL0286733.1"/>
    <property type="molecule type" value="Genomic_DNA"/>
</dbReference>